<dbReference type="AlphaFoldDB" id="A0A261FA90"/>
<proteinExistence type="predicted"/>
<sequence length="102" mass="11612">MADIEKTLTTDGKRTITIHGMKLTVDPAVMDDMRVMNWLYTIQHPESDDDDGVLVMVPLIRTLFGKDYQKIMDHLAEADGRIPMQKVANFLTEFMSKVNPNS</sequence>
<evidence type="ECO:0000313" key="2">
    <source>
        <dbReference type="Proteomes" id="UP000228976"/>
    </source>
</evidence>
<dbReference type="Proteomes" id="UP000228976">
    <property type="component" value="Unassembled WGS sequence"/>
</dbReference>
<evidence type="ECO:0000313" key="1">
    <source>
        <dbReference type="EMBL" id="OZG56070.1"/>
    </source>
</evidence>
<dbReference type="OrthoDB" id="9997507at2"/>
<dbReference type="EMBL" id="MWWU01000002">
    <property type="protein sequence ID" value="OZG56070.1"/>
    <property type="molecule type" value="Genomic_DNA"/>
</dbReference>
<dbReference type="RefSeq" id="WP_094689636.1">
    <property type="nucleotide sequence ID" value="NZ_JACBYZ010000001.1"/>
</dbReference>
<reference evidence="1 2" key="1">
    <citation type="journal article" date="2017" name="BMC Genomics">
        <title>Comparative genomic and phylogenomic analyses of the Bifidobacteriaceae family.</title>
        <authorList>
            <person name="Lugli G.A."/>
            <person name="Milani C."/>
            <person name="Turroni F."/>
            <person name="Duranti S."/>
            <person name="Mancabelli L."/>
            <person name="Mangifesta M."/>
            <person name="Ferrario C."/>
            <person name="Modesto M."/>
            <person name="Mattarelli P."/>
            <person name="Jiri K."/>
            <person name="van Sinderen D."/>
            <person name="Ventura M."/>
        </authorList>
    </citation>
    <scope>NUCLEOTIDE SEQUENCE [LARGE SCALE GENOMIC DNA]</scope>
    <source>
        <strain evidence="1 2">LMG 21773</strain>
    </source>
</reference>
<accession>A0A261FA90</accession>
<evidence type="ECO:0008006" key="3">
    <source>
        <dbReference type="Google" id="ProtNLM"/>
    </source>
</evidence>
<name>A0A261FA90_9BIFI</name>
<gene>
    <name evidence="1" type="ORF">AEAE_0558</name>
</gene>
<comment type="caution">
    <text evidence="1">The sequence shown here is derived from an EMBL/GenBank/DDBJ whole genome shotgun (WGS) entry which is preliminary data.</text>
</comment>
<protein>
    <recommendedName>
        <fullName evidence="3">Phage protein</fullName>
    </recommendedName>
</protein>
<keyword evidence="2" id="KW-1185">Reference proteome</keyword>
<organism evidence="1 2">
    <name type="scientific">Aeriscardovia aeriphila</name>
    <dbReference type="NCBI Taxonomy" id="218139"/>
    <lineage>
        <taxon>Bacteria</taxon>
        <taxon>Bacillati</taxon>
        <taxon>Actinomycetota</taxon>
        <taxon>Actinomycetes</taxon>
        <taxon>Bifidobacteriales</taxon>
        <taxon>Bifidobacteriaceae</taxon>
        <taxon>Aeriscardovia</taxon>
    </lineage>
</organism>